<name>A0ABR0JZQ2_9EURO</name>
<feature type="compositionally biased region" description="Basic residues" evidence="1">
    <location>
        <begin position="792"/>
        <end position="807"/>
    </location>
</feature>
<feature type="compositionally biased region" description="Polar residues" evidence="1">
    <location>
        <begin position="815"/>
        <end position="829"/>
    </location>
</feature>
<feature type="region of interest" description="Disordered" evidence="1">
    <location>
        <begin position="787"/>
        <end position="872"/>
    </location>
</feature>
<keyword evidence="3" id="KW-1185">Reference proteome</keyword>
<feature type="compositionally biased region" description="Low complexity" evidence="1">
    <location>
        <begin position="945"/>
        <end position="957"/>
    </location>
</feature>
<protein>
    <submittedName>
        <fullName evidence="2">Uncharacterized protein</fullName>
    </submittedName>
</protein>
<feature type="region of interest" description="Disordered" evidence="1">
    <location>
        <begin position="131"/>
        <end position="161"/>
    </location>
</feature>
<reference evidence="2 3" key="1">
    <citation type="submission" date="2023-08" db="EMBL/GenBank/DDBJ databases">
        <title>Black Yeasts Isolated from many extreme environments.</title>
        <authorList>
            <person name="Coleine C."/>
            <person name="Stajich J.E."/>
            <person name="Selbmann L."/>
        </authorList>
    </citation>
    <scope>NUCLEOTIDE SEQUENCE [LARGE SCALE GENOMIC DNA]</scope>
    <source>
        <strain evidence="2 3">CCFEE 5885</strain>
    </source>
</reference>
<proteinExistence type="predicted"/>
<organism evidence="2 3">
    <name type="scientific">Lithohypha guttulata</name>
    <dbReference type="NCBI Taxonomy" id="1690604"/>
    <lineage>
        <taxon>Eukaryota</taxon>
        <taxon>Fungi</taxon>
        <taxon>Dikarya</taxon>
        <taxon>Ascomycota</taxon>
        <taxon>Pezizomycotina</taxon>
        <taxon>Eurotiomycetes</taxon>
        <taxon>Chaetothyriomycetidae</taxon>
        <taxon>Chaetothyriales</taxon>
        <taxon>Trichomeriaceae</taxon>
        <taxon>Lithohypha</taxon>
    </lineage>
</organism>
<evidence type="ECO:0000313" key="2">
    <source>
        <dbReference type="EMBL" id="KAK5079555.1"/>
    </source>
</evidence>
<feature type="region of interest" description="Disordered" evidence="1">
    <location>
        <begin position="1022"/>
        <end position="1043"/>
    </location>
</feature>
<dbReference type="Proteomes" id="UP001345013">
    <property type="component" value="Unassembled WGS sequence"/>
</dbReference>
<sequence>MSNLTVHTTSTPTEDEYTTFLDLLSTCYQTVPLTTAFITEIDKVEPGTEYSQLSPERLKKHFSLGLPSAFKSNIMLTTVSSAGSSRPLAAVLFEPPDFSGTPPAHARKQPGPILSQYRSIARALKAKHLAMPNTGPHQWDTPAAPSQASSGPTGDPYPSNFNKDTDTEVRTFFHVALLVRDTSASKQETAQAVKEAIDVYLHKAKEADVPIFLEASSQESKDEFEARGFEAVEQTAVGQGKVDARGWPTEGGEGVKGLPRNSSRGASPEKATYNTTSPASDSPVRPTATWLSTRGAHLDLERVLNQLPQLDPNKNPQQAKSLTTALFLVTPQLAHLFEPGNNFHAAAMGRIFPSLVPRLRRQSIVAVVDALPAVSMSRESPAANIHGYEGLATCVSTHFHISPEDKMHVNSAPVITLKSRAVQIDEPEARRTISYHAPVANTLFVNGRTHTMFSQKWIGFEGESYAEETHRQYLSSLEIPIYSRRDSVRPPTSLWMELVRLTRPATIVTSMGNIIRQIKTEDGTIMAASHELERIIPPLVKSKHEKYPNMELRVFALVYPSDIERSAKGMFSFKESNVEGELNSHLIKPGLHKLILRGARLYRVTSGGAGWGNKAGLLSLEPATELNAKDNISHDFEPSFDFQADSIRMPGSADLFPPGHVVQFVASWHDPNGEHTDGFTIADLPLHTQWLRSQYFEGNELQKFCVGTTIVPEFLGDPPRSTEPEQKAVQIFCPNRFGFLTTSSMSVSIESVSGSDQLLSRHSTLVDVPNTSFIGTWPASGEEKDIADSVVRKHSKRNGPKSRKVGPSRKDSDATSKVSDPSSKASKQVQGPKAKQKKNEPKKVVKEIRHKAAVQNGRIKPNSEPTSGPRIVKVHASFYNHWERVRMKLDQRRQNEEDLKTTPTSQGDDAKQHPHSHSKLVESQKVGKSKHRHEKRTKDNDTTKTETGTTSGRSARGTRLHEIRAADAGPRVQKVQKLFVRRGVDPRGFEDIASSRLRKAGITKNYAPVVVRRVSANKASIRTMPDDDPRVTSRMPGPEYTTDEMDGLIRVQGTDPVEFEPEKDFKSLFYRDRELKEDEAIDDLLDDLETAGSEQVQKPDLNTGPHALRPTRDTQKEETNIKVNNEPKQVSGVTLGRRRRNADRRARMRRKAAEEGAKLVADSGQQESKGDVSRKPGVTSPEDFFKSFER</sequence>
<feature type="compositionally biased region" description="Basic and acidic residues" evidence="1">
    <location>
        <begin position="1110"/>
        <end position="1120"/>
    </location>
</feature>
<feature type="compositionally biased region" description="Polar residues" evidence="1">
    <location>
        <begin position="1121"/>
        <end position="1132"/>
    </location>
</feature>
<gene>
    <name evidence="2" type="ORF">LTR24_009185</name>
</gene>
<feature type="region of interest" description="Disordered" evidence="1">
    <location>
        <begin position="1092"/>
        <end position="1190"/>
    </location>
</feature>
<evidence type="ECO:0000256" key="1">
    <source>
        <dbReference type="SAM" id="MobiDB-lite"/>
    </source>
</evidence>
<feature type="region of interest" description="Disordered" evidence="1">
    <location>
        <begin position="893"/>
        <end position="960"/>
    </location>
</feature>
<comment type="caution">
    <text evidence="2">The sequence shown here is derived from an EMBL/GenBank/DDBJ whole genome shotgun (WGS) entry which is preliminary data.</text>
</comment>
<feature type="compositionally biased region" description="Basic residues" evidence="1">
    <location>
        <begin position="1136"/>
        <end position="1150"/>
    </location>
</feature>
<feature type="compositionally biased region" description="Basic and acidic residues" evidence="1">
    <location>
        <begin position="837"/>
        <end position="847"/>
    </location>
</feature>
<accession>A0ABR0JZQ2</accession>
<dbReference type="EMBL" id="JAVRRG010000187">
    <property type="protein sequence ID" value="KAK5079555.1"/>
    <property type="molecule type" value="Genomic_DNA"/>
</dbReference>
<evidence type="ECO:0000313" key="3">
    <source>
        <dbReference type="Proteomes" id="UP001345013"/>
    </source>
</evidence>
<feature type="region of interest" description="Disordered" evidence="1">
    <location>
        <begin position="236"/>
        <end position="286"/>
    </location>
</feature>